<accession>A0A1G7TK14</accession>
<dbReference type="EMBL" id="FNCS01000002">
    <property type="protein sequence ID" value="SDG35442.1"/>
    <property type="molecule type" value="Genomic_DNA"/>
</dbReference>
<keyword evidence="4" id="KW-1185">Reference proteome</keyword>
<dbReference type="Pfam" id="PF01381">
    <property type="entry name" value="HTH_3"/>
    <property type="match status" value="1"/>
</dbReference>
<dbReference type="CDD" id="cd00093">
    <property type="entry name" value="HTH_XRE"/>
    <property type="match status" value="1"/>
</dbReference>
<protein>
    <submittedName>
        <fullName evidence="3">Helix-turn-helix domain-containing protein</fullName>
    </submittedName>
</protein>
<name>A0A1G7TK14_9HYPH</name>
<dbReference type="PROSITE" id="PS50943">
    <property type="entry name" value="HTH_CROC1"/>
    <property type="match status" value="1"/>
</dbReference>
<dbReference type="InterPro" id="IPR001387">
    <property type="entry name" value="Cro/C1-type_HTH"/>
</dbReference>
<keyword evidence="1" id="KW-0238">DNA-binding</keyword>
<dbReference type="AlphaFoldDB" id="A0A1G7TK14"/>
<proteinExistence type="predicted"/>
<feature type="domain" description="HTH cro/C1-type" evidence="2">
    <location>
        <begin position="27"/>
        <end position="81"/>
    </location>
</feature>
<organism evidence="3 4">
    <name type="scientific">Pelagibacterium luteolum</name>
    <dbReference type="NCBI Taxonomy" id="440168"/>
    <lineage>
        <taxon>Bacteria</taxon>
        <taxon>Pseudomonadati</taxon>
        <taxon>Pseudomonadota</taxon>
        <taxon>Alphaproteobacteria</taxon>
        <taxon>Hyphomicrobiales</taxon>
        <taxon>Devosiaceae</taxon>
        <taxon>Pelagibacterium</taxon>
    </lineage>
</organism>
<dbReference type="Proteomes" id="UP000199495">
    <property type="component" value="Unassembled WGS sequence"/>
</dbReference>
<dbReference type="STRING" id="440168.SAMN04487974_102167"/>
<dbReference type="Gene3D" id="1.10.260.40">
    <property type="entry name" value="lambda repressor-like DNA-binding domains"/>
    <property type="match status" value="1"/>
</dbReference>
<dbReference type="GO" id="GO:0003677">
    <property type="term" value="F:DNA binding"/>
    <property type="evidence" value="ECO:0007669"/>
    <property type="project" value="UniProtKB-KW"/>
</dbReference>
<dbReference type="OrthoDB" id="9805356at2"/>
<dbReference type="RefSeq" id="WP_090592728.1">
    <property type="nucleotide sequence ID" value="NZ_FNCS01000002.1"/>
</dbReference>
<dbReference type="SUPFAM" id="SSF47413">
    <property type="entry name" value="lambda repressor-like DNA-binding domains"/>
    <property type="match status" value="1"/>
</dbReference>
<dbReference type="PANTHER" id="PTHR46558">
    <property type="entry name" value="TRACRIPTIONAL REGULATORY PROTEIN-RELATED-RELATED"/>
    <property type="match status" value="1"/>
</dbReference>
<dbReference type="PANTHER" id="PTHR46558:SF4">
    <property type="entry name" value="DNA-BIDING PHAGE PROTEIN"/>
    <property type="match status" value="1"/>
</dbReference>
<evidence type="ECO:0000313" key="3">
    <source>
        <dbReference type="EMBL" id="SDG35442.1"/>
    </source>
</evidence>
<sequence length="87" mass="9306">MLRTPQKKPCPTCGGSGEIAIHIGDRIADLRKKAGLTQQDLADKLPVTRPQLANIECGRGEPSMSTLQALCMALEIDADTLLFGGEE</sequence>
<evidence type="ECO:0000313" key="4">
    <source>
        <dbReference type="Proteomes" id="UP000199495"/>
    </source>
</evidence>
<evidence type="ECO:0000256" key="1">
    <source>
        <dbReference type="ARBA" id="ARBA00023125"/>
    </source>
</evidence>
<evidence type="ECO:0000259" key="2">
    <source>
        <dbReference type="PROSITE" id="PS50943"/>
    </source>
</evidence>
<reference evidence="3 4" key="1">
    <citation type="submission" date="2016-10" db="EMBL/GenBank/DDBJ databases">
        <authorList>
            <person name="de Groot N.N."/>
        </authorList>
    </citation>
    <scope>NUCLEOTIDE SEQUENCE [LARGE SCALE GENOMIC DNA]</scope>
    <source>
        <strain evidence="3 4">CGMCC 1.10267</strain>
    </source>
</reference>
<gene>
    <name evidence="3" type="ORF">SAMN04487974_102167</name>
</gene>
<dbReference type="SMART" id="SM00530">
    <property type="entry name" value="HTH_XRE"/>
    <property type="match status" value="1"/>
</dbReference>
<dbReference type="InterPro" id="IPR010982">
    <property type="entry name" value="Lambda_DNA-bd_dom_sf"/>
</dbReference>